<dbReference type="PANTHER" id="PTHR44196:SF1">
    <property type="entry name" value="DEHYDROGENASE_REDUCTASE SDR FAMILY MEMBER 7B"/>
    <property type="match status" value="1"/>
</dbReference>
<dbReference type="InterPro" id="IPR036291">
    <property type="entry name" value="NAD(P)-bd_dom_sf"/>
</dbReference>
<dbReference type="SMART" id="SM00822">
    <property type="entry name" value="PKS_KR"/>
    <property type="match status" value="1"/>
</dbReference>
<name>A0A1I4PU33_ECTMO</name>
<dbReference type="Pfam" id="PF00106">
    <property type="entry name" value="adh_short"/>
    <property type="match status" value="1"/>
</dbReference>
<reference evidence="4 5" key="1">
    <citation type="submission" date="2016-10" db="EMBL/GenBank/DDBJ databases">
        <authorList>
            <person name="de Groot N.N."/>
        </authorList>
    </citation>
    <scope>NUCLEOTIDE SEQUENCE [LARGE SCALE GENOMIC DNA]</scope>
    <source>
        <strain evidence="4 5">DSM 4180</strain>
    </source>
</reference>
<dbReference type="SUPFAM" id="SSF51735">
    <property type="entry name" value="NAD(P)-binding Rossmann-fold domains"/>
    <property type="match status" value="1"/>
</dbReference>
<dbReference type="Gene3D" id="3.40.50.720">
    <property type="entry name" value="NAD(P)-binding Rossmann-like Domain"/>
    <property type="match status" value="1"/>
</dbReference>
<evidence type="ECO:0000256" key="2">
    <source>
        <dbReference type="ARBA" id="ARBA00023002"/>
    </source>
</evidence>
<dbReference type="InterPro" id="IPR020904">
    <property type="entry name" value="Sc_DH/Rdtase_CS"/>
</dbReference>
<dbReference type="EMBL" id="FOUO01000002">
    <property type="protein sequence ID" value="SFM31298.1"/>
    <property type="molecule type" value="Genomic_DNA"/>
</dbReference>
<dbReference type="Proteomes" id="UP000199556">
    <property type="component" value="Unassembled WGS sequence"/>
</dbReference>
<keyword evidence="2" id="KW-0560">Oxidoreductase</keyword>
<protein>
    <submittedName>
        <fullName evidence="4">NAD(P)-dependent dehydrogenase, short-chain alcohol dehydrogenase family</fullName>
    </submittedName>
</protein>
<sequence length="258" mass="28188">MRAYKTGWTLITGGGSGLGQALAWDIAARGGRVIVAGRRPEALEETRARAPEAILAVTADVATPQGRDAVAQIVQDRGPLYGVVHNAAVLDPVGPLAEVSPEDWRYQQAVNVEGPLFLTQALLPHLMHGGRILHISSGAAHRCLVGWGGYCSSKAALYMLYLCLREELAPRGVHVGSVRPGVVDTPMQTRIRATDASRFPGVERFRRLKAEGQLESSERVADFVSWVLLDTGDRQFSEEEWDIGNEAQTRLWRDTRAL</sequence>
<organism evidence="4 5">
    <name type="scientific">Ectothiorhodospira mobilis</name>
    <dbReference type="NCBI Taxonomy" id="195064"/>
    <lineage>
        <taxon>Bacteria</taxon>
        <taxon>Pseudomonadati</taxon>
        <taxon>Pseudomonadota</taxon>
        <taxon>Gammaproteobacteria</taxon>
        <taxon>Chromatiales</taxon>
        <taxon>Ectothiorhodospiraceae</taxon>
        <taxon>Ectothiorhodospira</taxon>
    </lineage>
</organism>
<dbReference type="InterPro" id="IPR057326">
    <property type="entry name" value="KR_dom"/>
</dbReference>
<dbReference type="OrthoDB" id="9794387at2"/>
<keyword evidence="5" id="KW-1185">Reference proteome</keyword>
<proteinExistence type="inferred from homology"/>
<evidence type="ECO:0000259" key="3">
    <source>
        <dbReference type="SMART" id="SM00822"/>
    </source>
</evidence>
<evidence type="ECO:0000313" key="5">
    <source>
        <dbReference type="Proteomes" id="UP000199556"/>
    </source>
</evidence>
<dbReference type="AlphaFoldDB" id="A0A1I4PU33"/>
<dbReference type="InterPro" id="IPR002347">
    <property type="entry name" value="SDR_fam"/>
</dbReference>
<dbReference type="PANTHER" id="PTHR44196">
    <property type="entry name" value="DEHYDROGENASE/REDUCTASE SDR FAMILY MEMBER 7B"/>
    <property type="match status" value="1"/>
</dbReference>
<dbReference type="PRINTS" id="PR00081">
    <property type="entry name" value="GDHRDH"/>
</dbReference>
<evidence type="ECO:0000256" key="1">
    <source>
        <dbReference type="ARBA" id="ARBA00006484"/>
    </source>
</evidence>
<evidence type="ECO:0000313" key="4">
    <source>
        <dbReference type="EMBL" id="SFM31298.1"/>
    </source>
</evidence>
<gene>
    <name evidence="4" type="ORF">SAMN05421721_102246</name>
</gene>
<accession>A0A1I4PU33</accession>
<dbReference type="GO" id="GO:0016491">
    <property type="term" value="F:oxidoreductase activity"/>
    <property type="evidence" value="ECO:0007669"/>
    <property type="project" value="UniProtKB-KW"/>
</dbReference>
<dbReference type="GO" id="GO:0016020">
    <property type="term" value="C:membrane"/>
    <property type="evidence" value="ECO:0007669"/>
    <property type="project" value="TreeGrafter"/>
</dbReference>
<dbReference type="RefSeq" id="WP_090483643.1">
    <property type="nucleotide sequence ID" value="NZ_FOUO01000002.1"/>
</dbReference>
<dbReference type="STRING" id="195064.SAMN05421721_102246"/>
<comment type="similarity">
    <text evidence="1">Belongs to the short-chain dehydrogenases/reductases (SDR) family.</text>
</comment>
<feature type="domain" description="Ketoreductase" evidence="3">
    <location>
        <begin position="7"/>
        <end position="185"/>
    </location>
</feature>
<dbReference type="PROSITE" id="PS00061">
    <property type="entry name" value="ADH_SHORT"/>
    <property type="match status" value="1"/>
</dbReference>